<protein>
    <submittedName>
        <fullName evidence="3">Uncharacterized protein</fullName>
    </submittedName>
</protein>
<evidence type="ECO:0000313" key="3">
    <source>
        <dbReference type="EMBL" id="RSL32622.1"/>
    </source>
</evidence>
<feature type="transmembrane region" description="Helical" evidence="2">
    <location>
        <begin position="52"/>
        <end position="70"/>
    </location>
</feature>
<keyword evidence="2" id="KW-0472">Membrane</keyword>
<proteinExistence type="predicted"/>
<dbReference type="EMBL" id="RBVX01000013">
    <property type="protein sequence ID" value="RSL32622.1"/>
    <property type="molecule type" value="Genomic_DNA"/>
</dbReference>
<feature type="compositionally biased region" description="Acidic residues" evidence="1">
    <location>
        <begin position="166"/>
        <end position="180"/>
    </location>
</feature>
<organism evidence="3 4">
    <name type="scientific">Salibacterium salarium</name>
    <dbReference type="NCBI Taxonomy" id="284579"/>
    <lineage>
        <taxon>Bacteria</taxon>
        <taxon>Bacillati</taxon>
        <taxon>Bacillota</taxon>
        <taxon>Bacilli</taxon>
        <taxon>Bacillales</taxon>
        <taxon>Bacillaceae</taxon>
    </lineage>
</organism>
<comment type="caution">
    <text evidence="3">The sequence shown here is derived from an EMBL/GenBank/DDBJ whole genome shotgun (WGS) entry which is preliminary data.</text>
</comment>
<evidence type="ECO:0000256" key="2">
    <source>
        <dbReference type="SAM" id="Phobius"/>
    </source>
</evidence>
<evidence type="ECO:0000313" key="4">
    <source>
        <dbReference type="Proteomes" id="UP000275076"/>
    </source>
</evidence>
<reference evidence="3 4" key="1">
    <citation type="submission" date="2018-10" db="EMBL/GenBank/DDBJ databases">
        <title>Draft genome sequence of Bacillus salarius IM0101, isolated from a hypersaline soil in Inner Mongolia, China.</title>
        <authorList>
            <person name="Yamprayoonswat W."/>
            <person name="Boonvisut S."/>
            <person name="Jumpathong W."/>
            <person name="Sittihan S."/>
            <person name="Ruangsuj P."/>
            <person name="Wanthongcharoen S."/>
            <person name="Thongpramul N."/>
            <person name="Pimmason S."/>
            <person name="Yu B."/>
            <person name="Yasawong M."/>
        </authorList>
    </citation>
    <scope>NUCLEOTIDE SEQUENCE [LARGE SCALE GENOMIC DNA]</scope>
    <source>
        <strain evidence="3 4">IM0101</strain>
    </source>
</reference>
<sequence length="228" mass="25846">MVYAMMGAGAVLGYFLLQKSPISIHKKLLIQLVLAALMIVLLIYFIQMIYSLIVGAIVLTGLLLLFSVLFGKQMEYSNRATEVEFGTVTVDETEEVEQGMVQDRETPVSPVYHVSPDNRYFMADDKSDAVDRESVHSSVQDDSFSANISNQEVEKEFFQRRSFMIEEDEEEEEKDIEDEVSPLPELKSETNETDTQESEDVHIAGISDKRMRLLEELDEGDEKGEKNG</sequence>
<evidence type="ECO:0000256" key="1">
    <source>
        <dbReference type="SAM" id="MobiDB-lite"/>
    </source>
</evidence>
<keyword evidence="2" id="KW-0812">Transmembrane</keyword>
<accession>A0A3R9RD03</accession>
<feature type="transmembrane region" description="Helical" evidence="2">
    <location>
        <begin position="28"/>
        <end position="46"/>
    </location>
</feature>
<dbReference type="AlphaFoldDB" id="A0A3R9RD03"/>
<feature type="region of interest" description="Disordered" evidence="1">
    <location>
        <begin position="166"/>
        <end position="228"/>
    </location>
</feature>
<keyword evidence="2" id="KW-1133">Transmembrane helix</keyword>
<feature type="compositionally biased region" description="Basic and acidic residues" evidence="1">
    <location>
        <begin position="199"/>
        <end position="215"/>
    </location>
</feature>
<dbReference type="RefSeq" id="WP_125556542.1">
    <property type="nucleotide sequence ID" value="NZ_RBVX01000013.1"/>
</dbReference>
<keyword evidence="4" id="KW-1185">Reference proteome</keyword>
<name>A0A3R9RD03_9BACI</name>
<gene>
    <name evidence="3" type="ORF">D7Z54_14315</name>
</gene>
<dbReference type="Proteomes" id="UP000275076">
    <property type="component" value="Unassembled WGS sequence"/>
</dbReference>